<dbReference type="Gene3D" id="3.90.1150.10">
    <property type="entry name" value="Aspartate Aminotransferase, domain 1"/>
    <property type="match status" value="1"/>
</dbReference>
<dbReference type="GO" id="GO:0005737">
    <property type="term" value="C:cytoplasm"/>
    <property type="evidence" value="ECO:0007669"/>
    <property type="project" value="TreeGrafter"/>
</dbReference>
<comment type="similarity">
    <text evidence="2 7">Belongs to the group II decarboxylase family.</text>
</comment>
<dbReference type="InterPro" id="IPR015424">
    <property type="entry name" value="PyrdxlP-dep_Trfase"/>
</dbReference>
<feature type="modified residue" description="N6-(pyridoxal phosphate)lysine" evidence="6">
    <location>
        <position position="312"/>
    </location>
</feature>
<dbReference type="InterPro" id="IPR015422">
    <property type="entry name" value="PyrdxlP-dep_Trfase_small"/>
</dbReference>
<keyword evidence="3" id="KW-0210">Decarboxylase</keyword>
<evidence type="ECO:0000256" key="3">
    <source>
        <dbReference type="ARBA" id="ARBA00022793"/>
    </source>
</evidence>
<evidence type="ECO:0000313" key="9">
    <source>
        <dbReference type="Proteomes" id="UP001139157"/>
    </source>
</evidence>
<dbReference type="Gene3D" id="3.40.640.10">
    <property type="entry name" value="Type I PLP-dependent aspartate aminotransferase-like (Major domain)"/>
    <property type="match status" value="1"/>
</dbReference>
<gene>
    <name evidence="8" type="ORF">NDR86_03475</name>
</gene>
<dbReference type="AlphaFoldDB" id="A0A9X2E1W4"/>
<dbReference type="EMBL" id="JAMRXG010000001">
    <property type="protein sequence ID" value="MCM6772532.1"/>
    <property type="molecule type" value="Genomic_DNA"/>
</dbReference>
<dbReference type="PANTHER" id="PTHR45677:SF8">
    <property type="entry name" value="CYSTEINE SULFINIC ACID DECARBOXYLASE"/>
    <property type="match status" value="1"/>
</dbReference>
<dbReference type="SUPFAM" id="SSF53383">
    <property type="entry name" value="PLP-dependent transferases"/>
    <property type="match status" value="1"/>
</dbReference>
<evidence type="ECO:0000313" key="8">
    <source>
        <dbReference type="EMBL" id="MCM6772532.1"/>
    </source>
</evidence>
<organism evidence="8 9">
    <name type="scientific">Nocardia pulmonis</name>
    <dbReference type="NCBI Taxonomy" id="2951408"/>
    <lineage>
        <taxon>Bacteria</taxon>
        <taxon>Bacillati</taxon>
        <taxon>Actinomycetota</taxon>
        <taxon>Actinomycetes</taxon>
        <taxon>Mycobacteriales</taxon>
        <taxon>Nocardiaceae</taxon>
        <taxon>Nocardia</taxon>
    </lineage>
</organism>
<dbReference type="InterPro" id="IPR002129">
    <property type="entry name" value="PyrdxlP-dep_de-COase"/>
</dbReference>
<dbReference type="PROSITE" id="PS00392">
    <property type="entry name" value="DDC_GAD_HDC_YDC"/>
    <property type="match status" value="1"/>
</dbReference>
<comment type="cofactor">
    <cofactor evidence="1 6 7">
        <name>pyridoxal 5'-phosphate</name>
        <dbReference type="ChEBI" id="CHEBI:597326"/>
    </cofactor>
</comment>
<reference evidence="8" key="1">
    <citation type="submission" date="2022-06" db="EMBL/GenBank/DDBJ databases">
        <title>Novel species in genus nocardia.</title>
        <authorList>
            <person name="Li F."/>
        </authorList>
    </citation>
    <scope>NUCLEOTIDE SEQUENCE</scope>
    <source>
        <strain evidence="8">CDC141</strain>
    </source>
</reference>
<dbReference type="InterPro" id="IPR021115">
    <property type="entry name" value="Pyridoxal-P_BS"/>
</dbReference>
<comment type="caution">
    <text evidence="8">The sequence shown here is derived from an EMBL/GenBank/DDBJ whole genome shotgun (WGS) entry which is preliminary data.</text>
</comment>
<keyword evidence="5 7" id="KW-0456">Lyase</keyword>
<dbReference type="GO" id="GO:0030170">
    <property type="term" value="F:pyridoxal phosphate binding"/>
    <property type="evidence" value="ECO:0007669"/>
    <property type="project" value="InterPro"/>
</dbReference>
<accession>A0A9X2E1W4</accession>
<dbReference type="GO" id="GO:0004058">
    <property type="term" value="F:aromatic-L-amino-acid decarboxylase activity"/>
    <property type="evidence" value="ECO:0007669"/>
    <property type="project" value="UniProtKB-ARBA"/>
</dbReference>
<name>A0A9X2E1W4_9NOCA</name>
<dbReference type="Proteomes" id="UP001139157">
    <property type="component" value="Unassembled WGS sequence"/>
</dbReference>
<evidence type="ECO:0000256" key="6">
    <source>
        <dbReference type="PIRSR" id="PIRSR602129-50"/>
    </source>
</evidence>
<evidence type="ECO:0000256" key="5">
    <source>
        <dbReference type="ARBA" id="ARBA00023239"/>
    </source>
</evidence>
<evidence type="ECO:0000256" key="4">
    <source>
        <dbReference type="ARBA" id="ARBA00022898"/>
    </source>
</evidence>
<dbReference type="PANTHER" id="PTHR45677">
    <property type="entry name" value="GLUTAMATE DECARBOXYLASE-RELATED"/>
    <property type="match status" value="1"/>
</dbReference>
<proteinExistence type="inferred from homology"/>
<dbReference type="Pfam" id="PF00282">
    <property type="entry name" value="Pyridoxal_deC"/>
    <property type="match status" value="1"/>
</dbReference>
<protein>
    <submittedName>
        <fullName evidence="8">Pyridoxal-dependent decarboxylase</fullName>
    </submittedName>
</protein>
<dbReference type="InterPro" id="IPR015421">
    <property type="entry name" value="PyrdxlP-dep_Trfase_major"/>
</dbReference>
<evidence type="ECO:0000256" key="2">
    <source>
        <dbReference type="ARBA" id="ARBA00009533"/>
    </source>
</evidence>
<evidence type="ECO:0000256" key="1">
    <source>
        <dbReference type="ARBA" id="ARBA00001933"/>
    </source>
</evidence>
<keyword evidence="9" id="KW-1185">Reference proteome</keyword>
<evidence type="ECO:0000256" key="7">
    <source>
        <dbReference type="RuleBase" id="RU000382"/>
    </source>
</evidence>
<dbReference type="GO" id="GO:0019752">
    <property type="term" value="P:carboxylic acid metabolic process"/>
    <property type="evidence" value="ECO:0007669"/>
    <property type="project" value="InterPro"/>
</dbReference>
<keyword evidence="4 6" id="KW-0663">Pyridoxal phosphate</keyword>
<sequence length="500" mass="52915">MNERTVETEFLTPAGFERYRAVMATAAELVTTGLAHRLERPSALGHRALRQHLAAVPVAPERGVGLPDALDEAARLLIPHSTPVADPRYTAHLHCPPAISSLAAEALLSALNQSMDSFDQGPAASVIEQRVVSWMCARLGYDRAADGVFTSGGTQSNLQGLLLARDRYARTRLGHDIRADGLPPEASRWRVVCTADTHFTVARALGLLGLGTRALVPVATTAQGQLDPRALVRILDECDRAGEPVIAIVANAGTTDFGTVDPLARVCAIARARGIWVHVDACAGGCLLLSERHRGLLDGIADADSVAVDFHKLLFQAISCGALFVRRGPELTALSGHADYLNPADDDPDDALHLVGRSLQTTRRFDALKVWVTLRALGRAGVADLIDRTMAAAAAARTAAAADPTLRVLGSGVTNTVVVRWESRDLPASALDEVNAGIRRTLAENGRALLGRTRVAGATALKLTFVNPVCTPALARTLIAEIAACGAELAHRTRSADVPA</sequence>